<protein>
    <submittedName>
        <fullName evidence="2">Uncharacterized protein</fullName>
    </submittedName>
</protein>
<reference evidence="2" key="1">
    <citation type="journal article" date="2008" name="Nature">
        <title>The amphioxus genome and the evolution of the chordate karyotype.</title>
        <authorList>
            <consortium name="US DOE Joint Genome Institute (JGI-PGF)"/>
            <person name="Putnam N.H."/>
            <person name="Butts T."/>
            <person name="Ferrier D.E.K."/>
            <person name="Furlong R.F."/>
            <person name="Hellsten U."/>
            <person name="Kawashima T."/>
            <person name="Robinson-Rechavi M."/>
            <person name="Shoguchi E."/>
            <person name="Terry A."/>
            <person name="Yu J.-K."/>
            <person name="Benito-Gutierrez E.L."/>
            <person name="Dubchak I."/>
            <person name="Garcia-Fernandez J."/>
            <person name="Gibson-Brown J.J."/>
            <person name="Grigoriev I.V."/>
            <person name="Horton A.C."/>
            <person name="de Jong P.J."/>
            <person name="Jurka J."/>
            <person name="Kapitonov V.V."/>
            <person name="Kohara Y."/>
            <person name="Kuroki Y."/>
            <person name="Lindquist E."/>
            <person name="Lucas S."/>
            <person name="Osoegawa K."/>
            <person name="Pennacchio L.A."/>
            <person name="Salamov A.A."/>
            <person name="Satou Y."/>
            <person name="Sauka-Spengler T."/>
            <person name="Schmutz J."/>
            <person name="Shin-I T."/>
            <person name="Toyoda A."/>
            <person name="Bronner-Fraser M."/>
            <person name="Fujiyama A."/>
            <person name="Holland L.Z."/>
            <person name="Holland P.W.H."/>
            <person name="Satoh N."/>
            <person name="Rokhsar D.S."/>
        </authorList>
    </citation>
    <scope>NUCLEOTIDE SEQUENCE [LARGE SCALE GENOMIC DNA]</scope>
    <source>
        <strain evidence="2">S238N-H82</strain>
        <tissue evidence="2">Testes</tissue>
    </source>
</reference>
<dbReference type="Pfam" id="PF10154">
    <property type="entry name" value="Fy-3"/>
    <property type="match status" value="1"/>
</dbReference>
<dbReference type="AlphaFoldDB" id="C3Y695"/>
<feature type="region of interest" description="Disordered" evidence="1">
    <location>
        <begin position="240"/>
        <end position="260"/>
    </location>
</feature>
<dbReference type="InParanoid" id="C3Y695"/>
<dbReference type="eggNOG" id="KOG4506">
    <property type="taxonomic scope" value="Eukaryota"/>
</dbReference>
<accession>C3Y695</accession>
<organism>
    <name type="scientific">Branchiostoma floridae</name>
    <name type="common">Florida lancelet</name>
    <name type="synonym">Amphioxus</name>
    <dbReference type="NCBI Taxonomy" id="7739"/>
    <lineage>
        <taxon>Eukaryota</taxon>
        <taxon>Metazoa</taxon>
        <taxon>Chordata</taxon>
        <taxon>Cephalochordata</taxon>
        <taxon>Leptocardii</taxon>
        <taxon>Amphioxiformes</taxon>
        <taxon>Branchiostomatidae</taxon>
        <taxon>Branchiostoma</taxon>
    </lineage>
</organism>
<feature type="compositionally biased region" description="Polar residues" evidence="1">
    <location>
        <begin position="243"/>
        <end position="260"/>
    </location>
</feature>
<dbReference type="InterPro" id="IPR019311">
    <property type="entry name" value="Fy-3"/>
</dbReference>
<feature type="region of interest" description="Disordered" evidence="1">
    <location>
        <begin position="382"/>
        <end position="403"/>
    </location>
</feature>
<dbReference type="STRING" id="7739.C3Y695"/>
<gene>
    <name evidence="2" type="ORF">BRAFLDRAFT_283171</name>
</gene>
<dbReference type="PANTHER" id="PTHR16525:SF0">
    <property type="entry name" value="PROTEIN C12ORF4"/>
    <property type="match status" value="1"/>
</dbReference>
<dbReference type="EMBL" id="GG666487">
    <property type="protein sequence ID" value="EEN64492.1"/>
    <property type="molecule type" value="Genomic_DNA"/>
</dbReference>
<evidence type="ECO:0000313" key="2">
    <source>
        <dbReference type="EMBL" id="EEN64492.1"/>
    </source>
</evidence>
<dbReference type="PANTHER" id="PTHR16525">
    <property type="entry name" value="PROTEIN C12ORF4"/>
    <property type="match status" value="1"/>
</dbReference>
<evidence type="ECO:0000256" key="1">
    <source>
        <dbReference type="SAM" id="MobiDB-lite"/>
    </source>
</evidence>
<proteinExistence type="predicted"/>
<name>C3Y695_BRAFL</name>
<sequence length="553" mass="62655">MSGCVEKDFVFQFKNGSLKSCLTVPLRLPLECSARDLRGRLVAAHNLPCYVEDDLLRQLEEFIAVETSKLQDESAESSLKALDTGGKSAGDKAESWAHAFTRECTRYSDPEAANKDHQFAMMYHALIHSSALETLLNLEHTYAVANGDVINHRENARKNLEDKQHQEMESAMQGLGVTHTDEQVNTLAQKHFDSTQASWYQYLFVVVQKLEVQWDHEVCNLQKTQRDEYREWVKQVHQDMKHSNGNRTTMYASPNSVSNSVSKELPRLEESFTIHLGAQMKTMHNIRLMRAHPLDLCRHKPNKIGGTKPQRLQTALSLYSNTLCGLVLLVDNRVNAYTGIKRDFSSACQQSTDFHFPALQDQFSSIQEDLVRANSCRLARQAAREEEGNGSNGSADSEKSKSKSFSDLNRLQAGDFYITRHSNLAEVHVVFHLVADDSLRSTNINARNPTILGLRSILKVACRHDILTLTVPLLLVHEMGEEMTVQWCLKRAELIFKCIKGFMMEMASWGGTESRTIQFMVPEGISDEMFHQFSNMLPQIFRVSTPLDLSKAK</sequence>